<dbReference type="GeneID" id="73341163"/>
<dbReference type="InterPro" id="IPR028565">
    <property type="entry name" value="MHD"/>
</dbReference>
<dbReference type="EMBL" id="CP019476">
    <property type="protein sequence ID" value="UQC81671.1"/>
    <property type="molecule type" value="Genomic_DNA"/>
</dbReference>
<keyword evidence="6" id="KW-0968">Cytoplasmic vesicle</keyword>
<dbReference type="Pfam" id="PF01217">
    <property type="entry name" value="Clat_adaptor_s"/>
    <property type="match status" value="1"/>
</dbReference>
<dbReference type="InterPro" id="IPR036168">
    <property type="entry name" value="AP2_Mu_C_sf"/>
</dbReference>
<evidence type="ECO:0000256" key="6">
    <source>
        <dbReference type="ARBA" id="ARBA00023329"/>
    </source>
</evidence>
<dbReference type="CDD" id="cd14835">
    <property type="entry name" value="AP1_Mu_N"/>
    <property type="match status" value="1"/>
</dbReference>
<dbReference type="PROSITE" id="PS51072">
    <property type="entry name" value="MHD"/>
    <property type="match status" value="1"/>
</dbReference>
<dbReference type="GO" id="GO:0030665">
    <property type="term" value="C:clathrin-coated vesicle membrane"/>
    <property type="evidence" value="ECO:0007669"/>
    <property type="project" value="UniProtKB-SubCell"/>
</dbReference>
<dbReference type="PRINTS" id="PR00314">
    <property type="entry name" value="CLATHRINADPT"/>
</dbReference>
<organism evidence="8 9">
    <name type="scientific">Colletotrichum lupini</name>
    <dbReference type="NCBI Taxonomy" id="145971"/>
    <lineage>
        <taxon>Eukaryota</taxon>
        <taxon>Fungi</taxon>
        <taxon>Dikarya</taxon>
        <taxon>Ascomycota</taxon>
        <taxon>Pezizomycotina</taxon>
        <taxon>Sordariomycetes</taxon>
        <taxon>Hypocreomycetidae</taxon>
        <taxon>Glomerellales</taxon>
        <taxon>Glomerellaceae</taxon>
        <taxon>Colletotrichum</taxon>
        <taxon>Colletotrichum acutatum species complex</taxon>
    </lineage>
</organism>
<comment type="similarity">
    <text evidence="2">Belongs to the adaptor complexes medium subunit family.</text>
</comment>
<sequence>MAPLTPPWQLYSSLESEEECMGSSYGTGRFPLRVTKSQFTSTTTRMSPAECQSKCGCNNALHCLKGRGSEEKKERKKHRENFGPIVPIDSHRLCACPSIPRLGNHFIMASAVFFLDLKGKTLLARNYRGDIPMSAVEKFPVLLSEAEEESSAVPPCFSHEGINYLYIRHNNLYLLALTKRNTNAAEILLFLHKIVEVFTEYFKALEEESIRDNFVIIYELLDEMMDFGYPQTTESKILQEYITQESHKLEIQARPPIAVTNAVSWRSEGIRYRKNEVFLDVVESLNLLVSANGNVLRSEILGAIKMKCYLSGMPELRLGLNDKVMFETTGRTTRGKAIEMEDVKFHQCVRLSRFENDRTISFIPPDGEFELMSYRLNTQVKPLIWVECVVESHSGSRVEYMLKARSQFKRRSTANNVEIIVPVPDDADTPRFRTNIGAVHYAPEQSAIVWKIKQFGGNKEFLMRAELGLPSVRGDDEHGGGMTGGFGGSMGGVGAPGKGAKRPIQVKFEIPYFTTSGIQVRYLKITEPKLQYPSLPWVRYITQSGDIAVRLPDAV</sequence>
<dbReference type="InterPro" id="IPR018240">
    <property type="entry name" value="Clathrin_mu_CS"/>
</dbReference>
<keyword evidence="9" id="KW-1185">Reference proteome</keyword>
<dbReference type="GO" id="GO:0030131">
    <property type="term" value="C:clathrin adaptor complex"/>
    <property type="evidence" value="ECO:0007669"/>
    <property type="project" value="InterPro"/>
</dbReference>
<dbReference type="SUPFAM" id="SSF64356">
    <property type="entry name" value="SNARE-like"/>
    <property type="match status" value="1"/>
</dbReference>
<dbReference type="CDD" id="cd09250">
    <property type="entry name" value="AP-1_Mu1_Cterm"/>
    <property type="match status" value="1"/>
</dbReference>
<evidence type="ECO:0000256" key="3">
    <source>
        <dbReference type="ARBA" id="ARBA00022448"/>
    </source>
</evidence>
<name>A0A9Q8SRT8_9PEZI</name>
<comment type="subcellular location">
    <subcellularLocation>
        <location evidence="1">Cytoplasmic vesicle</location>
        <location evidence="1">Clathrin-coated vesicle membrane</location>
    </subcellularLocation>
</comment>
<dbReference type="KEGG" id="clup:CLUP02_07157"/>
<dbReference type="AlphaFoldDB" id="A0A9Q8SRT8"/>
<evidence type="ECO:0000313" key="8">
    <source>
        <dbReference type="EMBL" id="UQC81671.1"/>
    </source>
</evidence>
<dbReference type="SUPFAM" id="SSF49447">
    <property type="entry name" value="Second domain of Mu2 adaptin subunit (ap50) of ap2 adaptor"/>
    <property type="match status" value="1"/>
</dbReference>
<dbReference type="Proteomes" id="UP000830671">
    <property type="component" value="Chromosome 4"/>
</dbReference>
<dbReference type="Gene3D" id="3.30.450.60">
    <property type="match status" value="1"/>
</dbReference>
<accession>A0A9Q8SRT8</accession>
<evidence type="ECO:0000256" key="2">
    <source>
        <dbReference type="ARBA" id="ARBA00005324"/>
    </source>
</evidence>
<dbReference type="GO" id="GO:0006886">
    <property type="term" value="P:intracellular protein transport"/>
    <property type="evidence" value="ECO:0007669"/>
    <property type="project" value="InterPro"/>
</dbReference>
<evidence type="ECO:0000256" key="1">
    <source>
        <dbReference type="ARBA" id="ARBA00004640"/>
    </source>
</evidence>
<dbReference type="RefSeq" id="XP_049143296.1">
    <property type="nucleotide sequence ID" value="XM_049286153.1"/>
</dbReference>
<dbReference type="FunFam" id="3.30.450.60:FF:000006">
    <property type="entry name" value="AP-1 complex subunit mu-1 isoform 1"/>
    <property type="match status" value="1"/>
</dbReference>
<dbReference type="PROSITE" id="PS00990">
    <property type="entry name" value="CLAT_ADAPTOR_M_1"/>
    <property type="match status" value="1"/>
</dbReference>
<keyword evidence="5" id="KW-0472">Membrane</keyword>
<evidence type="ECO:0000256" key="4">
    <source>
        <dbReference type="ARBA" id="ARBA00022927"/>
    </source>
</evidence>
<evidence type="ECO:0000256" key="5">
    <source>
        <dbReference type="ARBA" id="ARBA00023136"/>
    </source>
</evidence>
<dbReference type="InterPro" id="IPR001392">
    <property type="entry name" value="Clathrin_mu"/>
</dbReference>
<dbReference type="InterPro" id="IPR011012">
    <property type="entry name" value="Longin-like_dom_sf"/>
</dbReference>
<evidence type="ECO:0000259" key="7">
    <source>
        <dbReference type="PROSITE" id="PS51072"/>
    </source>
</evidence>
<gene>
    <name evidence="8" type="ORF">CLUP02_07157</name>
</gene>
<dbReference type="InterPro" id="IPR050431">
    <property type="entry name" value="Adaptor_comp_med_subunit"/>
</dbReference>
<reference evidence="8" key="1">
    <citation type="journal article" date="2021" name="Mol. Plant Microbe Interact.">
        <title>Complete Genome Sequence of the Plant-Pathogenic Fungus Colletotrichum lupini.</title>
        <authorList>
            <person name="Baroncelli R."/>
            <person name="Pensec F."/>
            <person name="Da Lio D."/>
            <person name="Boufleur T."/>
            <person name="Vicente I."/>
            <person name="Sarrocco S."/>
            <person name="Picot A."/>
            <person name="Baraldi E."/>
            <person name="Sukno S."/>
            <person name="Thon M."/>
            <person name="Le Floch G."/>
        </authorList>
    </citation>
    <scope>NUCLEOTIDE SEQUENCE</scope>
    <source>
        <strain evidence="8">IMI 504893</strain>
    </source>
</reference>
<dbReference type="Gene3D" id="2.60.40.1170">
    <property type="entry name" value="Mu homology domain, subdomain B"/>
    <property type="match status" value="2"/>
</dbReference>
<protein>
    <submittedName>
        <fullName evidence="8">Adaptor complexes medium subunit family protein</fullName>
    </submittedName>
</protein>
<evidence type="ECO:0000313" key="9">
    <source>
        <dbReference type="Proteomes" id="UP000830671"/>
    </source>
</evidence>
<feature type="domain" description="MHD" evidence="7">
    <location>
        <begin position="274"/>
        <end position="550"/>
    </location>
</feature>
<dbReference type="PROSITE" id="PS00991">
    <property type="entry name" value="CLAT_ADAPTOR_M_2"/>
    <property type="match status" value="1"/>
</dbReference>
<dbReference type="Pfam" id="PF00928">
    <property type="entry name" value="Adap_comp_sub"/>
    <property type="match status" value="1"/>
</dbReference>
<keyword evidence="4" id="KW-0653">Protein transport</keyword>
<dbReference type="InterPro" id="IPR022775">
    <property type="entry name" value="AP_mu_sigma_su"/>
</dbReference>
<dbReference type="PANTHER" id="PTHR10529">
    <property type="entry name" value="AP COMPLEX SUBUNIT MU"/>
    <property type="match status" value="1"/>
</dbReference>
<proteinExistence type="inferred from homology"/>
<dbReference type="GO" id="GO:0016192">
    <property type="term" value="P:vesicle-mediated transport"/>
    <property type="evidence" value="ECO:0007669"/>
    <property type="project" value="InterPro"/>
</dbReference>
<keyword evidence="3" id="KW-0813">Transport</keyword>